<dbReference type="PANTHER" id="PTHR23111:SF41">
    <property type="entry name" value="ZINC FINGER RAN-BINDING DOMAIN-CONTAINING PROTEIN 2-LIKE"/>
    <property type="match status" value="1"/>
</dbReference>
<dbReference type="AlphaFoldDB" id="A0A9Q1KKG7"/>
<dbReference type="Gene3D" id="4.10.1060.10">
    <property type="entry name" value="Zinc finger, RanBP2-type"/>
    <property type="match status" value="3"/>
</dbReference>
<feature type="domain" description="RanBP2-type" evidence="5">
    <location>
        <begin position="55"/>
        <end position="86"/>
    </location>
</feature>
<accession>A0A9Q1KKG7</accession>
<protein>
    <recommendedName>
        <fullName evidence="5">RanBP2-type domain-containing protein</fullName>
    </recommendedName>
</protein>
<evidence type="ECO:0000313" key="6">
    <source>
        <dbReference type="EMBL" id="KAJ8444610.1"/>
    </source>
</evidence>
<evidence type="ECO:0000256" key="1">
    <source>
        <dbReference type="ARBA" id="ARBA00022723"/>
    </source>
</evidence>
<dbReference type="EMBL" id="JAKOGI010000092">
    <property type="protein sequence ID" value="KAJ8444610.1"/>
    <property type="molecule type" value="Genomic_DNA"/>
</dbReference>
<feature type="domain" description="RanBP2-type" evidence="5">
    <location>
        <begin position="3"/>
        <end position="32"/>
    </location>
</feature>
<dbReference type="PROSITE" id="PS50199">
    <property type="entry name" value="ZF_RANBP2_2"/>
    <property type="match status" value="3"/>
</dbReference>
<dbReference type="SUPFAM" id="SSF90209">
    <property type="entry name" value="Ran binding protein zinc finger-like"/>
    <property type="match status" value="3"/>
</dbReference>
<keyword evidence="2 4" id="KW-0863">Zinc-finger</keyword>
<feature type="domain" description="RanBP2-type" evidence="5">
    <location>
        <begin position="111"/>
        <end position="142"/>
    </location>
</feature>
<dbReference type="PROSITE" id="PS01358">
    <property type="entry name" value="ZF_RANBP2_1"/>
    <property type="match status" value="3"/>
</dbReference>
<evidence type="ECO:0000259" key="5">
    <source>
        <dbReference type="PROSITE" id="PS50199"/>
    </source>
</evidence>
<dbReference type="Proteomes" id="UP001153076">
    <property type="component" value="Unassembled WGS sequence"/>
</dbReference>
<dbReference type="PANTHER" id="PTHR23111">
    <property type="entry name" value="ZINC FINGER PROTEIN"/>
    <property type="match status" value="1"/>
</dbReference>
<evidence type="ECO:0000313" key="7">
    <source>
        <dbReference type="Proteomes" id="UP001153076"/>
    </source>
</evidence>
<proteinExistence type="predicted"/>
<keyword evidence="1" id="KW-0479">Metal-binding</keyword>
<dbReference type="GO" id="GO:0003729">
    <property type="term" value="F:mRNA binding"/>
    <property type="evidence" value="ECO:0007669"/>
    <property type="project" value="TreeGrafter"/>
</dbReference>
<gene>
    <name evidence="6" type="ORF">Cgig2_023673</name>
</gene>
<name>A0A9Q1KKG7_9CARY</name>
<keyword evidence="7" id="KW-1185">Reference proteome</keyword>
<comment type="caution">
    <text evidence="6">The sequence shown here is derived from an EMBL/GenBank/DDBJ whole genome shotgun (WGS) entry which is preliminary data.</text>
</comment>
<keyword evidence="3" id="KW-0862">Zinc</keyword>
<dbReference type="Pfam" id="PF00641">
    <property type="entry name" value="Zn_ribbon_RanBP"/>
    <property type="match status" value="3"/>
</dbReference>
<organism evidence="6 7">
    <name type="scientific">Carnegiea gigantea</name>
    <dbReference type="NCBI Taxonomy" id="171969"/>
    <lineage>
        <taxon>Eukaryota</taxon>
        <taxon>Viridiplantae</taxon>
        <taxon>Streptophyta</taxon>
        <taxon>Embryophyta</taxon>
        <taxon>Tracheophyta</taxon>
        <taxon>Spermatophyta</taxon>
        <taxon>Magnoliopsida</taxon>
        <taxon>eudicotyledons</taxon>
        <taxon>Gunneridae</taxon>
        <taxon>Pentapetalae</taxon>
        <taxon>Caryophyllales</taxon>
        <taxon>Cactineae</taxon>
        <taxon>Cactaceae</taxon>
        <taxon>Cactoideae</taxon>
        <taxon>Echinocereeae</taxon>
        <taxon>Carnegiea</taxon>
    </lineage>
</organism>
<evidence type="ECO:0000256" key="4">
    <source>
        <dbReference type="PROSITE-ProRule" id="PRU00322"/>
    </source>
</evidence>
<dbReference type="InterPro" id="IPR001876">
    <property type="entry name" value="Znf_RanBP2"/>
</dbReference>
<dbReference type="SMART" id="SM00547">
    <property type="entry name" value="ZnF_RBZ"/>
    <property type="match status" value="3"/>
</dbReference>
<dbReference type="InterPro" id="IPR036443">
    <property type="entry name" value="Znf_RanBP2_sf"/>
</dbReference>
<dbReference type="GO" id="GO:0008270">
    <property type="term" value="F:zinc ion binding"/>
    <property type="evidence" value="ECO:0007669"/>
    <property type="project" value="UniProtKB-KW"/>
</dbReference>
<evidence type="ECO:0000256" key="2">
    <source>
        <dbReference type="ARBA" id="ARBA00022771"/>
    </source>
</evidence>
<dbReference type="GO" id="GO:0005737">
    <property type="term" value="C:cytoplasm"/>
    <property type="evidence" value="ECO:0007669"/>
    <property type="project" value="TreeGrafter"/>
</dbReference>
<dbReference type="OrthoDB" id="448399at2759"/>
<evidence type="ECO:0000256" key="3">
    <source>
        <dbReference type="ARBA" id="ARBA00022833"/>
    </source>
</evidence>
<sequence length="151" mass="16654">MSWVGDWMCGVCQHMNFKKREECQRCGLSKYGGQIDASVYGHSTATNTNNRTEALAGDWYCQALNCEAHNYASRTSCFRCGAQKTAHASEYYASTTVMPSGGYSSALPGWKTGDWICTRPGCGLHNYACRTECYKCKMGRDFGQKPSSSSS</sequence>
<reference evidence="6" key="1">
    <citation type="submission" date="2022-04" db="EMBL/GenBank/DDBJ databases">
        <title>Carnegiea gigantea Genome sequencing and assembly v2.</title>
        <authorList>
            <person name="Copetti D."/>
            <person name="Sanderson M.J."/>
            <person name="Burquez A."/>
            <person name="Wojciechowski M.F."/>
        </authorList>
    </citation>
    <scope>NUCLEOTIDE SEQUENCE</scope>
    <source>
        <strain evidence="6">SGP5-SGP5p</strain>
        <tissue evidence="6">Aerial part</tissue>
    </source>
</reference>